<dbReference type="GO" id="GO:0004722">
    <property type="term" value="F:protein serine/threonine phosphatase activity"/>
    <property type="evidence" value="ECO:0007669"/>
    <property type="project" value="InterPro"/>
</dbReference>
<organism evidence="7 8">
    <name type="scientific">Porphyridium purpureum</name>
    <name type="common">Red alga</name>
    <name type="synonym">Porphyridium cruentum</name>
    <dbReference type="NCBI Taxonomy" id="35688"/>
    <lineage>
        <taxon>Eukaryota</taxon>
        <taxon>Rhodophyta</taxon>
        <taxon>Bangiophyceae</taxon>
        <taxon>Porphyridiales</taxon>
        <taxon>Porphyridiaceae</taxon>
        <taxon>Porphyridium</taxon>
    </lineage>
</organism>
<reference evidence="8" key="1">
    <citation type="journal article" date="2019" name="Nat. Commun.">
        <title>Expansion of phycobilisome linker gene families in mesophilic red algae.</title>
        <authorList>
            <person name="Lee J."/>
            <person name="Kim D."/>
            <person name="Bhattacharya D."/>
            <person name="Yoon H.S."/>
        </authorList>
    </citation>
    <scope>NUCLEOTIDE SEQUENCE [LARGE SCALE GENOMIC DNA]</scope>
    <source>
        <strain evidence="8">CCMP 1328</strain>
    </source>
</reference>
<keyword evidence="8" id="KW-1185">Reference proteome</keyword>
<feature type="compositionally biased region" description="Basic and acidic residues" evidence="5">
    <location>
        <begin position="54"/>
        <end position="65"/>
    </location>
</feature>
<evidence type="ECO:0000256" key="5">
    <source>
        <dbReference type="SAM" id="MobiDB-lite"/>
    </source>
</evidence>
<comment type="caution">
    <text evidence="7">The sequence shown here is derived from an EMBL/GenBank/DDBJ whole genome shotgun (WGS) entry which is preliminary data.</text>
</comment>
<dbReference type="Pfam" id="PF00481">
    <property type="entry name" value="PP2C"/>
    <property type="match status" value="1"/>
</dbReference>
<dbReference type="SMART" id="SM00332">
    <property type="entry name" value="PP2Cc"/>
    <property type="match status" value="1"/>
</dbReference>
<gene>
    <name evidence="7" type="ORF">FVE85_7423</name>
</gene>
<dbReference type="CDD" id="cd00143">
    <property type="entry name" value="PP2Cc"/>
    <property type="match status" value="1"/>
</dbReference>
<sequence>MKGMKKLFTKKDKGGGGAVREDLQPAPVTIGNHSDEEDGEGMDEDGSRMARQRLSLDDTRLRKQEPGTGHAAGQDSDEEEDDGTGAGAAAAADENGNGAAAAEEAPIDPRDLKYKGPEGIICIGADLTLPIQIGSRGNAGWEPMRGPNRRKSVEVRKENQDAFCAHAPYAGDEYQMLFAVFDGHGQDGRKLSHNARDTLPVVLQQEYAKTGYGTIAVEEQPENKRTEINKARFACLAKAFESAEAASMPEELGINHQFSGTTGVVAWMLGADLYVAWVGDSRAIMGRKEQQVNGKDKYKTFDLTYDQIPTRADEKKRVRGAGGRIARWKRNFGPLRVWLPDDWIPGLAMTRSIGDTVLNPYGGAAVPEVSHLRMSEKDSFLIVASDGVWEFMPSQEVVDFVGRLRRQGVPPDEAADMLVGEAVKRWRRNEVVVDDTTVVVVYLDFDEGSDAKKKDLKSKFFKGKATGGEKPQQITDDGKMIPFNPKNTITQMGPGQG</sequence>
<dbReference type="PROSITE" id="PS01032">
    <property type="entry name" value="PPM_1"/>
    <property type="match status" value="1"/>
</dbReference>
<proteinExistence type="inferred from homology"/>
<dbReference type="OMA" id="DICTAPN"/>
<dbReference type="InterPro" id="IPR000222">
    <property type="entry name" value="PP2C_BS"/>
</dbReference>
<feature type="domain" description="PPM-type phosphatase" evidence="6">
    <location>
        <begin position="132"/>
        <end position="443"/>
    </location>
</feature>
<comment type="similarity">
    <text evidence="4">Belongs to the PP2C family.</text>
</comment>
<keyword evidence="3 4" id="KW-0904">Protein phosphatase</keyword>
<evidence type="ECO:0000256" key="2">
    <source>
        <dbReference type="ARBA" id="ARBA00022801"/>
    </source>
</evidence>
<dbReference type="PROSITE" id="PS51746">
    <property type="entry name" value="PPM_2"/>
    <property type="match status" value="1"/>
</dbReference>
<protein>
    <recommendedName>
        <fullName evidence="6">PPM-type phosphatase domain-containing protein</fullName>
    </recommendedName>
</protein>
<evidence type="ECO:0000256" key="3">
    <source>
        <dbReference type="ARBA" id="ARBA00022912"/>
    </source>
</evidence>
<dbReference type="SUPFAM" id="SSF81606">
    <property type="entry name" value="PP2C-like"/>
    <property type="match status" value="1"/>
</dbReference>
<dbReference type="InterPro" id="IPR036457">
    <property type="entry name" value="PPM-type-like_dom_sf"/>
</dbReference>
<accession>A0A5J4Z9L7</accession>
<evidence type="ECO:0000259" key="6">
    <source>
        <dbReference type="PROSITE" id="PS51746"/>
    </source>
</evidence>
<dbReference type="Gene3D" id="3.60.40.10">
    <property type="entry name" value="PPM-type phosphatase domain"/>
    <property type="match status" value="1"/>
</dbReference>
<dbReference type="Proteomes" id="UP000324585">
    <property type="component" value="Unassembled WGS sequence"/>
</dbReference>
<dbReference type="InterPro" id="IPR001932">
    <property type="entry name" value="PPM-type_phosphatase-like_dom"/>
</dbReference>
<feature type="region of interest" description="Disordered" evidence="5">
    <location>
        <begin position="463"/>
        <end position="497"/>
    </location>
</feature>
<keyword evidence="2 4" id="KW-0378">Hydrolase</keyword>
<dbReference type="SMR" id="A0A5J4Z9L7"/>
<feature type="compositionally biased region" description="Polar residues" evidence="5">
    <location>
        <begin position="485"/>
        <end position="497"/>
    </location>
</feature>
<evidence type="ECO:0000256" key="4">
    <source>
        <dbReference type="RuleBase" id="RU003465"/>
    </source>
</evidence>
<dbReference type="PANTHER" id="PTHR47992">
    <property type="entry name" value="PROTEIN PHOSPHATASE"/>
    <property type="match status" value="1"/>
</dbReference>
<feature type="compositionally biased region" description="Basic and acidic residues" evidence="5">
    <location>
        <begin position="9"/>
        <end position="23"/>
    </location>
</feature>
<feature type="compositionally biased region" description="Low complexity" evidence="5">
    <location>
        <begin position="87"/>
        <end position="104"/>
    </location>
</feature>
<dbReference type="EMBL" id="VRMN01000001">
    <property type="protein sequence ID" value="KAA8499838.1"/>
    <property type="molecule type" value="Genomic_DNA"/>
</dbReference>
<dbReference type="InterPro" id="IPR015655">
    <property type="entry name" value="PP2C"/>
</dbReference>
<keyword evidence="1" id="KW-0479">Metal-binding</keyword>
<feature type="region of interest" description="Disordered" evidence="5">
    <location>
        <begin position="1"/>
        <end position="111"/>
    </location>
</feature>
<dbReference type="OrthoDB" id="5451at2759"/>
<dbReference type="GO" id="GO:0046872">
    <property type="term" value="F:metal ion binding"/>
    <property type="evidence" value="ECO:0007669"/>
    <property type="project" value="UniProtKB-KW"/>
</dbReference>
<name>A0A5J4Z9L7_PORPP</name>
<feature type="compositionally biased region" description="Acidic residues" evidence="5">
    <location>
        <begin position="35"/>
        <end position="44"/>
    </location>
</feature>
<dbReference type="AlphaFoldDB" id="A0A5J4Z9L7"/>
<evidence type="ECO:0000313" key="8">
    <source>
        <dbReference type="Proteomes" id="UP000324585"/>
    </source>
</evidence>
<evidence type="ECO:0000313" key="7">
    <source>
        <dbReference type="EMBL" id="KAA8499838.1"/>
    </source>
</evidence>
<evidence type="ECO:0000256" key="1">
    <source>
        <dbReference type="ARBA" id="ARBA00022723"/>
    </source>
</evidence>